<evidence type="ECO:0000313" key="2">
    <source>
        <dbReference type="EMBL" id="APU12525.1"/>
    </source>
</evidence>
<reference evidence="3" key="1">
    <citation type="submission" date="2016-06" db="EMBL/GenBank/DDBJ databases">
        <title>Complete genome sequence of Actinoalloteichus fjordicus DSM 46855 (=ADI127-17), type strain of the new species Actinoalloteichus fjordicus.</title>
        <authorList>
            <person name="Ruckert C."/>
            <person name="Nouioui I."/>
            <person name="Willmese J."/>
            <person name="van Wezel G."/>
            <person name="Klenk H.-P."/>
            <person name="Kalinowski J."/>
            <person name="Zotchev S.B."/>
        </authorList>
    </citation>
    <scope>NUCLEOTIDE SEQUENCE [LARGE SCALE GENOMIC DNA]</scope>
    <source>
        <strain evidence="3">ADI127-7</strain>
    </source>
</reference>
<protein>
    <submittedName>
        <fullName evidence="2">Uncharacterized protein</fullName>
    </submittedName>
</protein>
<name>A0AAC9L8Y6_9PSEU</name>
<sequence length="246" mass="26514">MVAEYRRGVSRFADLVAPVAPVRFAEALLGWLADSHTAARDLQELRRRHSKADWANTHSFGTDRYHYLVGTAEAMAEELSGVESDQSRQSLFLCTPQALIYQCRAKGGSPDEPLLQEGYVQRSLAMPDVDPADLDPGLFTPKFAVSGGREVIFLLWTGSEEGLAEAWVGQGSRNAQHGIAWTWLHPLRDVIDGIGSAAPSTTIPDGPTQPMLDLPELDLSPRGEEAAGAADPAADGDDPQARPEAG</sequence>
<dbReference type="KEGG" id="acad:UA74_02190"/>
<dbReference type="Proteomes" id="UP000185511">
    <property type="component" value="Chromosome"/>
</dbReference>
<evidence type="ECO:0000256" key="1">
    <source>
        <dbReference type="SAM" id="MobiDB-lite"/>
    </source>
</evidence>
<dbReference type="AlphaFoldDB" id="A0AAC9L8Y6"/>
<organism evidence="2 3">
    <name type="scientific">Actinoalloteichus fjordicus</name>
    <dbReference type="NCBI Taxonomy" id="1612552"/>
    <lineage>
        <taxon>Bacteria</taxon>
        <taxon>Bacillati</taxon>
        <taxon>Actinomycetota</taxon>
        <taxon>Actinomycetes</taxon>
        <taxon>Pseudonocardiales</taxon>
        <taxon>Pseudonocardiaceae</taxon>
        <taxon>Actinoalloteichus</taxon>
    </lineage>
</organism>
<proteinExistence type="predicted"/>
<feature type="region of interest" description="Disordered" evidence="1">
    <location>
        <begin position="196"/>
        <end position="246"/>
    </location>
</feature>
<evidence type="ECO:0000313" key="3">
    <source>
        <dbReference type="Proteomes" id="UP000185511"/>
    </source>
</evidence>
<keyword evidence="3" id="KW-1185">Reference proteome</keyword>
<accession>A0AAC9L8Y6</accession>
<dbReference type="RefSeq" id="WP_157442142.1">
    <property type="nucleotide sequence ID" value="NZ_CP016076.1"/>
</dbReference>
<dbReference type="EMBL" id="CP016076">
    <property type="protein sequence ID" value="APU12525.1"/>
    <property type="molecule type" value="Genomic_DNA"/>
</dbReference>
<gene>
    <name evidence="2" type="ORF">UA74_02190</name>
</gene>